<reference evidence="2 3" key="1">
    <citation type="submission" date="2016-10" db="EMBL/GenBank/DDBJ databases">
        <title>Rodentibacter gen. nov. and new species.</title>
        <authorList>
            <person name="Christensen H."/>
        </authorList>
    </citation>
    <scope>NUCLEOTIDE SEQUENCE [LARGE SCALE GENOMIC DNA]</scope>
    <source>
        <strain evidence="2 3">Ppn158</strain>
    </source>
</reference>
<feature type="transmembrane region" description="Helical" evidence="1">
    <location>
        <begin position="35"/>
        <end position="58"/>
    </location>
</feature>
<dbReference type="Proteomes" id="UP000189353">
    <property type="component" value="Unassembled WGS sequence"/>
</dbReference>
<accession>A0A1V3LCY1</accession>
<gene>
    <name evidence="2" type="ORF">BKG88_01085</name>
</gene>
<dbReference type="RefSeq" id="WP_077552179.1">
    <property type="nucleotide sequence ID" value="NZ_MLAI01000009.1"/>
</dbReference>
<keyword evidence="1" id="KW-0812">Transmembrane</keyword>
<comment type="caution">
    <text evidence="2">The sequence shown here is derived from an EMBL/GenBank/DDBJ whole genome shotgun (WGS) entry which is preliminary data.</text>
</comment>
<keyword evidence="1" id="KW-1133">Transmembrane helix</keyword>
<protein>
    <submittedName>
        <fullName evidence="2">Uncharacterized protein</fullName>
    </submittedName>
</protein>
<dbReference type="EMBL" id="MLAI01000009">
    <property type="protein sequence ID" value="OOF87341.1"/>
    <property type="molecule type" value="Genomic_DNA"/>
</dbReference>
<proteinExistence type="predicted"/>
<evidence type="ECO:0000256" key="1">
    <source>
        <dbReference type="SAM" id="Phobius"/>
    </source>
</evidence>
<sequence>MEIFVLLIVVPIVIGLFVAFGAAVFAVISSLIIGAISLAVSFWYVTLSIMLVLLAPVIYLNGWLAWFLIPVAMVAVAIFFAPLSEEQKAEIQRAKELLKNS</sequence>
<keyword evidence="1" id="KW-0472">Membrane</keyword>
<feature type="transmembrane region" description="Helical" evidence="1">
    <location>
        <begin position="64"/>
        <end position="83"/>
    </location>
</feature>
<dbReference type="AlphaFoldDB" id="A0A1V3LCY1"/>
<name>A0A1V3LCY1_9PAST</name>
<evidence type="ECO:0000313" key="2">
    <source>
        <dbReference type="EMBL" id="OOF87341.1"/>
    </source>
</evidence>
<evidence type="ECO:0000313" key="3">
    <source>
        <dbReference type="Proteomes" id="UP000189353"/>
    </source>
</evidence>
<organism evidence="2 3">
    <name type="scientific">Rodentibacter ratti</name>
    <dbReference type="NCBI Taxonomy" id="1906745"/>
    <lineage>
        <taxon>Bacteria</taxon>
        <taxon>Pseudomonadati</taxon>
        <taxon>Pseudomonadota</taxon>
        <taxon>Gammaproteobacteria</taxon>
        <taxon>Pasteurellales</taxon>
        <taxon>Pasteurellaceae</taxon>
        <taxon>Rodentibacter</taxon>
    </lineage>
</organism>
<feature type="transmembrane region" description="Helical" evidence="1">
    <location>
        <begin position="6"/>
        <end position="28"/>
    </location>
</feature>